<dbReference type="PANTHER" id="PTHR30425:SF1">
    <property type="entry name" value="PHOSPHATE TRANSPORT SYSTEM PERMEASE PROTEIN PSTC"/>
    <property type="match status" value="1"/>
</dbReference>
<evidence type="ECO:0000256" key="5">
    <source>
        <dbReference type="ARBA" id="ARBA00022592"/>
    </source>
</evidence>
<evidence type="ECO:0000256" key="7">
    <source>
        <dbReference type="ARBA" id="ARBA00022989"/>
    </source>
</evidence>
<keyword evidence="8 9" id="KW-0472">Membrane</keyword>
<dbReference type="SUPFAM" id="SSF161098">
    <property type="entry name" value="MetI-like"/>
    <property type="match status" value="1"/>
</dbReference>
<keyword evidence="14" id="KW-1185">Reference proteome</keyword>
<dbReference type="NCBIfam" id="TIGR02138">
    <property type="entry name" value="phosphate_pstC"/>
    <property type="match status" value="1"/>
</dbReference>
<evidence type="ECO:0000256" key="9">
    <source>
        <dbReference type="RuleBase" id="RU363032"/>
    </source>
</evidence>
<keyword evidence="7 9" id="KW-1133">Transmembrane helix</keyword>
<comment type="function">
    <text evidence="10">Part of the binding-protein-dependent transport system for phosphate; probably responsible for the translocation of the substrate across the membrane.</text>
</comment>
<feature type="transmembrane region" description="Helical" evidence="9">
    <location>
        <begin position="173"/>
        <end position="191"/>
    </location>
</feature>
<comment type="caution">
    <text evidence="13">The sequence shown here is derived from an EMBL/GenBank/DDBJ whole genome shotgun (WGS) entry which is preliminary data.</text>
</comment>
<protein>
    <recommendedName>
        <fullName evidence="10">Phosphate transport system permease protein</fullName>
    </recommendedName>
</protein>
<evidence type="ECO:0000256" key="2">
    <source>
        <dbReference type="ARBA" id="ARBA00007069"/>
    </source>
</evidence>
<feature type="compositionally biased region" description="Gly residues" evidence="11">
    <location>
        <begin position="45"/>
        <end position="64"/>
    </location>
</feature>
<evidence type="ECO:0000256" key="1">
    <source>
        <dbReference type="ARBA" id="ARBA00004651"/>
    </source>
</evidence>
<dbReference type="InterPro" id="IPR000515">
    <property type="entry name" value="MetI-like"/>
</dbReference>
<evidence type="ECO:0000313" key="14">
    <source>
        <dbReference type="Proteomes" id="UP001332243"/>
    </source>
</evidence>
<evidence type="ECO:0000256" key="8">
    <source>
        <dbReference type="ARBA" id="ARBA00023136"/>
    </source>
</evidence>
<accession>A0ABU7RRY1</accession>
<dbReference type="Proteomes" id="UP001332243">
    <property type="component" value="Unassembled WGS sequence"/>
</dbReference>
<proteinExistence type="inferred from homology"/>
<feature type="region of interest" description="Disordered" evidence="11">
    <location>
        <begin position="1"/>
        <end position="64"/>
    </location>
</feature>
<sequence length="376" mass="39183">MGDTPDRSANAGTGGPRVTTSHARSAGAALSVDVPVTPLDRTPDGVGGRDGNAGLGGSAQGGGGALPRRRAFGAERIFQSLTMSAGAVVLLIIVAIAIFLVAKAVPALNANTTNFFTFEGWFPNESQPRFGIGALAFGTVLTSFLALLLAVPIALGIALYLSHYAPRRVGTTLGFLVDLLAAVPSVVFGLWGRDYFYGPVRDLSGWLNKYFSWIPIFGGDGPFGRSILLGSLVLAIMVLPIITSLSREVFLQTPTANEEAALALGATKWEMIRTAVLPYGRPGVIGATMLGLGRALGETIALAMTLGIVSKISFNIIENGGNTVAANIANSFGEANDVGRGALIASGLVLFSITLIVNMTARAIIYRRREFTESAA</sequence>
<gene>
    <name evidence="13" type="primary">pstC</name>
    <name evidence="13" type="ORF">V1633_12270</name>
</gene>
<organism evidence="13 14">
    <name type="scientific">Plantactinospora sonchi</name>
    <dbReference type="NCBI Taxonomy" id="1544735"/>
    <lineage>
        <taxon>Bacteria</taxon>
        <taxon>Bacillati</taxon>
        <taxon>Actinomycetota</taxon>
        <taxon>Actinomycetes</taxon>
        <taxon>Micromonosporales</taxon>
        <taxon>Micromonosporaceae</taxon>
        <taxon>Plantactinospora</taxon>
    </lineage>
</organism>
<feature type="transmembrane region" description="Helical" evidence="9">
    <location>
        <begin position="77"/>
        <end position="102"/>
    </location>
</feature>
<evidence type="ECO:0000259" key="12">
    <source>
        <dbReference type="PROSITE" id="PS50928"/>
    </source>
</evidence>
<dbReference type="Pfam" id="PF00528">
    <property type="entry name" value="BPD_transp_1"/>
    <property type="match status" value="1"/>
</dbReference>
<comment type="similarity">
    <text evidence="2 10">Belongs to the binding-protein-dependent transport system permease family. CysTW subfamily.</text>
</comment>
<keyword evidence="3 9" id="KW-0813">Transport</keyword>
<keyword evidence="6 9" id="KW-0812">Transmembrane</keyword>
<evidence type="ECO:0000256" key="6">
    <source>
        <dbReference type="ARBA" id="ARBA00022692"/>
    </source>
</evidence>
<evidence type="ECO:0000256" key="11">
    <source>
        <dbReference type="SAM" id="MobiDB-lite"/>
    </source>
</evidence>
<feature type="transmembrane region" description="Helical" evidence="9">
    <location>
        <begin position="299"/>
        <end position="317"/>
    </location>
</feature>
<feature type="domain" description="ABC transmembrane type-1" evidence="12">
    <location>
        <begin position="136"/>
        <end position="361"/>
    </location>
</feature>
<dbReference type="InterPro" id="IPR035906">
    <property type="entry name" value="MetI-like_sf"/>
</dbReference>
<dbReference type="InterPro" id="IPR011864">
    <property type="entry name" value="Phosphate_PstC"/>
</dbReference>
<feature type="transmembrane region" description="Helical" evidence="9">
    <location>
        <begin position="341"/>
        <end position="361"/>
    </location>
</feature>
<dbReference type="EMBL" id="JAZGQK010000010">
    <property type="protein sequence ID" value="MEE6259262.1"/>
    <property type="molecule type" value="Genomic_DNA"/>
</dbReference>
<evidence type="ECO:0000256" key="10">
    <source>
        <dbReference type="RuleBase" id="RU363054"/>
    </source>
</evidence>
<evidence type="ECO:0000256" key="4">
    <source>
        <dbReference type="ARBA" id="ARBA00022475"/>
    </source>
</evidence>
<reference evidence="13 14" key="1">
    <citation type="submission" date="2024-01" db="EMBL/GenBank/DDBJ databases">
        <title>Genome insights into Plantactinospora sonchi sp. nov.</title>
        <authorList>
            <person name="Wang L."/>
        </authorList>
    </citation>
    <scope>NUCLEOTIDE SEQUENCE [LARGE SCALE GENOMIC DNA]</scope>
    <source>
        <strain evidence="13 14">NEAU-QY2</strain>
    </source>
</reference>
<comment type="subcellular location">
    <subcellularLocation>
        <location evidence="1 9">Cell membrane</location>
        <topology evidence="1 9">Multi-pass membrane protein</topology>
    </subcellularLocation>
</comment>
<keyword evidence="4 10" id="KW-1003">Cell membrane</keyword>
<dbReference type="RefSeq" id="WP_331214393.1">
    <property type="nucleotide sequence ID" value="NZ_JAZGQK010000010.1"/>
</dbReference>
<keyword evidence="5 10" id="KW-0592">Phosphate transport</keyword>
<dbReference type="CDD" id="cd06261">
    <property type="entry name" value="TM_PBP2"/>
    <property type="match status" value="1"/>
</dbReference>
<dbReference type="Gene3D" id="1.10.3720.10">
    <property type="entry name" value="MetI-like"/>
    <property type="match status" value="1"/>
</dbReference>
<dbReference type="PANTHER" id="PTHR30425">
    <property type="entry name" value="PHOSPHATE TRANSPORT SYSTEM PERMEASE PROTEIN PST"/>
    <property type="match status" value="1"/>
</dbReference>
<feature type="transmembrane region" description="Helical" evidence="9">
    <location>
        <begin position="130"/>
        <end position="161"/>
    </location>
</feature>
<dbReference type="InterPro" id="IPR051124">
    <property type="entry name" value="Phosphate_Transport_Permease"/>
</dbReference>
<evidence type="ECO:0000256" key="3">
    <source>
        <dbReference type="ARBA" id="ARBA00022448"/>
    </source>
</evidence>
<dbReference type="PROSITE" id="PS50928">
    <property type="entry name" value="ABC_TM1"/>
    <property type="match status" value="1"/>
</dbReference>
<evidence type="ECO:0000313" key="13">
    <source>
        <dbReference type="EMBL" id="MEE6259262.1"/>
    </source>
</evidence>
<feature type="transmembrane region" description="Helical" evidence="9">
    <location>
        <begin position="223"/>
        <end position="242"/>
    </location>
</feature>
<name>A0ABU7RRY1_9ACTN</name>